<feature type="domain" description="Regulatory protein YycH-like" evidence="1">
    <location>
        <begin position="36"/>
        <end position="258"/>
    </location>
</feature>
<dbReference type="eggNOG" id="COG4853">
    <property type="taxonomic scope" value="Bacteria"/>
</dbReference>
<protein>
    <recommendedName>
        <fullName evidence="1">Regulatory protein YycH-like domain-containing protein</fullName>
    </recommendedName>
</protein>
<sequence>MQFKRLKILMIILFISLDTFLFVWWRSNRPDSVQVTDANTSIIAEMKHQNIQLSKFSTKIPYANYLAGKQSDKLISLSGKVSDYDASVKNQKLSVNFKTPQSIKSSGSKNETSKYIGNQIDPTALAYSAGYQYNKILSYEQGAKQGIYSQKIDKLPVVSQQGLFVVNYDKDGKATGFTQTKISHITELRDERVTLSEEDAIVSLYRFNELNSGDKLSKGMLSYDSALKVNGYDIYTPVWLFVVTHSDGERDTLKINAFTGDNLSE</sequence>
<dbReference type="Proteomes" id="UP000192288">
    <property type="component" value="Unassembled WGS sequence"/>
</dbReference>
<dbReference type="Pfam" id="PF09648">
    <property type="entry name" value="YycI"/>
    <property type="match status" value="1"/>
</dbReference>
<comment type="caution">
    <text evidence="2">The sequence shown here is derived from an EMBL/GenBank/DDBJ whole genome shotgun (WGS) entry which is preliminary data.</text>
</comment>
<evidence type="ECO:0000313" key="3">
    <source>
        <dbReference type="Proteomes" id="UP000192288"/>
    </source>
</evidence>
<organism evidence="2 3">
    <name type="scientific">Leuconostoc pseudomesenteroides</name>
    <dbReference type="NCBI Taxonomy" id="33968"/>
    <lineage>
        <taxon>Bacteria</taxon>
        <taxon>Bacillati</taxon>
        <taxon>Bacillota</taxon>
        <taxon>Bacilli</taxon>
        <taxon>Lactobacillales</taxon>
        <taxon>Lactobacillaceae</taxon>
        <taxon>Leuconostoc</taxon>
    </lineage>
</organism>
<evidence type="ECO:0000259" key="1">
    <source>
        <dbReference type="Pfam" id="PF09648"/>
    </source>
</evidence>
<dbReference type="Gene3D" id="2.40.128.690">
    <property type="entry name" value="YycH protein, domain 3-like"/>
    <property type="match status" value="1"/>
</dbReference>
<dbReference type="EMBL" id="MPLS01000015">
    <property type="protein sequence ID" value="ORI97778.1"/>
    <property type="molecule type" value="Genomic_DNA"/>
</dbReference>
<name>A0A1X0VDJ9_LEUPS</name>
<dbReference type="GO" id="GO:0016020">
    <property type="term" value="C:membrane"/>
    <property type="evidence" value="ECO:0007669"/>
    <property type="project" value="InterPro"/>
</dbReference>
<proteinExistence type="predicted"/>
<dbReference type="STRING" id="33968.BMS77_00985"/>
<reference evidence="2 3" key="1">
    <citation type="journal article" date="2017" name="Front. Microbiol.">
        <title>Genomic Characterization of Dairy Associated Leuconostoc Species and Diversity of Leuconostocs in Undefined Mixed Mesophilic Starter Cultures.</title>
        <authorList>
            <person name="Frantzen C.A."/>
            <person name="Kot W."/>
            <person name="Pedersen T.B."/>
            <person name="Ardo Y.M."/>
            <person name="Broadbent J.R."/>
            <person name="Neve H."/>
            <person name="Hansen L.H."/>
            <person name="Dal Bello F."/>
            <person name="Ostlie H.M."/>
            <person name="Kleppen H.P."/>
            <person name="Vogensen F.K."/>
            <person name="Holo H."/>
        </authorList>
    </citation>
    <scope>NUCLEOTIDE SEQUENCE [LARGE SCALE GENOMIC DNA]</scope>
    <source>
        <strain evidence="2 3">LMGCF08</strain>
    </source>
</reference>
<evidence type="ECO:0000313" key="2">
    <source>
        <dbReference type="EMBL" id="ORI97778.1"/>
    </source>
</evidence>
<dbReference type="InterPro" id="IPR018604">
    <property type="entry name" value="YycI-like"/>
</dbReference>
<gene>
    <name evidence="2" type="ORF">BMR96_05540</name>
</gene>
<dbReference type="AlphaFoldDB" id="A0A1X0VDJ9"/>
<accession>A0A1X0VDJ9</accession>